<keyword evidence="7 8" id="KW-0472">Membrane</keyword>
<sequence>MHKSKATRRRAKKVGLPAETLLYTGERENNSIHITLTDYDAQNFEEHTLKQVDKCLPYKLKPTITWIDVDGVHDPVILEKLSEDFGIHRLVTEDLMNIVQRPKCDDFGDYLFIVAKMLTFDEQENKIHPEQISIILGQKFLLSFQEESKRDDFQLIRDHLRHGKGKLRKMDTDYLAYSLLDTLVDNYFIVLEKLGDKIDLLEETLMIRPDKIVIEQLYQLKRELLFLHKVVWPLREVISSLARRESPLIHEVTVPYLLDVYDHVVQAIDSVEIYRDMLTSLLDLYISNVSYRTNEIMKVLTIIATIFMPLTFLAGVYGMNFKYMPELEWEYGYLLIWMIMIGLAAVMLVYFKKKRWI</sequence>
<dbReference type="GO" id="GO:0005886">
    <property type="term" value="C:plasma membrane"/>
    <property type="evidence" value="ECO:0007669"/>
    <property type="project" value="UniProtKB-SubCell"/>
</dbReference>
<evidence type="ECO:0000256" key="4">
    <source>
        <dbReference type="ARBA" id="ARBA00022475"/>
    </source>
</evidence>
<dbReference type="RefSeq" id="WP_046851479.1">
    <property type="nucleotide sequence ID" value="NZ_CP011451.1"/>
</dbReference>
<feature type="transmembrane region" description="Helical" evidence="8">
    <location>
        <begin position="299"/>
        <end position="319"/>
    </location>
</feature>
<dbReference type="KEGG" id="nco:AAW31_03515"/>
<dbReference type="NCBIfam" id="TIGR00383">
    <property type="entry name" value="corA"/>
    <property type="match status" value="1"/>
</dbReference>
<name>A0A0F7KG42_9PROT</name>
<dbReference type="PANTHER" id="PTHR46494">
    <property type="entry name" value="CORA FAMILY METAL ION TRANSPORTER (EUROFUNG)"/>
    <property type="match status" value="1"/>
</dbReference>
<evidence type="ECO:0000256" key="8">
    <source>
        <dbReference type="RuleBase" id="RU362010"/>
    </source>
</evidence>
<dbReference type="InterPro" id="IPR045861">
    <property type="entry name" value="CorA_cytoplasmic_dom"/>
</dbReference>
<evidence type="ECO:0000313" key="9">
    <source>
        <dbReference type="EMBL" id="AKH39435.1"/>
    </source>
</evidence>
<dbReference type="FunFam" id="1.20.58.340:FF:000012">
    <property type="entry name" value="Magnesium transport protein CorA"/>
    <property type="match status" value="1"/>
</dbReference>
<dbReference type="Pfam" id="PF01544">
    <property type="entry name" value="CorA"/>
    <property type="match status" value="1"/>
</dbReference>
<keyword evidence="11" id="KW-1185">Reference proteome</keyword>
<dbReference type="Gene3D" id="3.30.460.20">
    <property type="entry name" value="CorA soluble domain-like"/>
    <property type="match status" value="1"/>
</dbReference>
<dbReference type="GO" id="GO:0015087">
    <property type="term" value="F:cobalt ion transmembrane transporter activity"/>
    <property type="evidence" value="ECO:0007669"/>
    <property type="project" value="UniProtKB-UniRule"/>
</dbReference>
<dbReference type="SUPFAM" id="SSF144083">
    <property type="entry name" value="Magnesium transport protein CorA, transmembrane region"/>
    <property type="match status" value="1"/>
</dbReference>
<comment type="function">
    <text evidence="8">Mediates influx of magnesium ions.</text>
</comment>
<evidence type="ECO:0000256" key="5">
    <source>
        <dbReference type="ARBA" id="ARBA00022692"/>
    </source>
</evidence>
<proteinExistence type="inferred from homology"/>
<evidence type="ECO:0000256" key="3">
    <source>
        <dbReference type="ARBA" id="ARBA00022448"/>
    </source>
</evidence>
<evidence type="ECO:0000313" key="11">
    <source>
        <dbReference type="Proteomes" id="UP000034156"/>
    </source>
</evidence>
<dbReference type="PATRIC" id="fig|44574.3.peg.841"/>
<dbReference type="EMBL" id="VNHT01000070">
    <property type="protein sequence ID" value="TYP78627.1"/>
    <property type="molecule type" value="Genomic_DNA"/>
</dbReference>
<organism evidence="9 11">
    <name type="scientific">Nitrosomonas communis</name>
    <dbReference type="NCBI Taxonomy" id="44574"/>
    <lineage>
        <taxon>Bacteria</taxon>
        <taxon>Pseudomonadati</taxon>
        <taxon>Pseudomonadota</taxon>
        <taxon>Betaproteobacteria</taxon>
        <taxon>Nitrosomonadales</taxon>
        <taxon>Nitrosomonadaceae</taxon>
        <taxon>Nitrosomonas</taxon>
    </lineage>
</organism>
<dbReference type="Proteomes" id="UP000324176">
    <property type="component" value="Unassembled WGS sequence"/>
</dbReference>
<keyword evidence="8" id="KW-0406">Ion transport</keyword>
<feature type="transmembrane region" description="Helical" evidence="8">
    <location>
        <begin position="331"/>
        <end position="351"/>
    </location>
</feature>
<dbReference type="OrthoDB" id="9803416at2"/>
<evidence type="ECO:0000256" key="6">
    <source>
        <dbReference type="ARBA" id="ARBA00022989"/>
    </source>
</evidence>
<keyword evidence="5 8" id="KW-0812">Transmembrane</keyword>
<dbReference type="GO" id="GO:0050897">
    <property type="term" value="F:cobalt ion binding"/>
    <property type="evidence" value="ECO:0007669"/>
    <property type="project" value="TreeGrafter"/>
</dbReference>
<reference evidence="11" key="1">
    <citation type="submission" date="2015-05" db="EMBL/GenBank/DDBJ databases">
        <title>Draft genome of Nitrosomonas communis strain Nm2.</title>
        <authorList>
            <person name="Kozlowski J.A."/>
            <person name="Kits K.D."/>
            <person name="Stein L.Y."/>
        </authorList>
    </citation>
    <scope>NUCLEOTIDE SEQUENCE [LARGE SCALE GENOMIC DNA]</scope>
    <source>
        <strain evidence="11">Nm2</strain>
    </source>
</reference>
<keyword evidence="3 8" id="KW-0813">Transport</keyword>
<dbReference type="EMBL" id="CP011451">
    <property type="protein sequence ID" value="AKH39435.1"/>
    <property type="molecule type" value="Genomic_DNA"/>
</dbReference>
<reference evidence="9 11" key="2">
    <citation type="journal article" date="2016" name="Genome Announc.">
        <title>Genome Sequence of Nitrosomonas communis Strain Nm2, a Mesophilic Ammonia-Oxidizing Bacterium Isolated from Mediterranean Soil.</title>
        <authorList>
            <person name="Kozlowski J.A."/>
            <person name="Kits K.D."/>
            <person name="Stein L.Y."/>
        </authorList>
    </citation>
    <scope>NUCLEOTIDE SEQUENCE [LARGE SCALE GENOMIC DNA]</scope>
    <source>
        <strain evidence="9 11">Nm2</strain>
    </source>
</reference>
<evidence type="ECO:0000313" key="12">
    <source>
        <dbReference type="Proteomes" id="UP000324176"/>
    </source>
</evidence>
<dbReference type="InterPro" id="IPR004488">
    <property type="entry name" value="Mg/Co-transport_prot_CorA"/>
</dbReference>
<dbReference type="InterPro" id="IPR045863">
    <property type="entry name" value="CorA_TM1_TM2"/>
</dbReference>
<dbReference type="SUPFAM" id="SSF143865">
    <property type="entry name" value="CorA soluble domain-like"/>
    <property type="match status" value="1"/>
</dbReference>
<dbReference type="InterPro" id="IPR002523">
    <property type="entry name" value="MgTranspt_CorA/ZnTranspt_ZntB"/>
</dbReference>
<dbReference type="PANTHER" id="PTHR46494:SF1">
    <property type="entry name" value="CORA FAMILY METAL ION TRANSPORTER (EUROFUNG)"/>
    <property type="match status" value="1"/>
</dbReference>
<keyword evidence="6 8" id="KW-1133">Transmembrane helix</keyword>
<dbReference type="Gene3D" id="1.20.58.340">
    <property type="entry name" value="Magnesium transport protein CorA, transmembrane region"/>
    <property type="match status" value="2"/>
</dbReference>
<keyword evidence="4 8" id="KW-1003">Cell membrane</keyword>
<evidence type="ECO:0000313" key="10">
    <source>
        <dbReference type="EMBL" id="TYP78627.1"/>
    </source>
</evidence>
<evidence type="ECO:0000256" key="1">
    <source>
        <dbReference type="ARBA" id="ARBA00004651"/>
    </source>
</evidence>
<evidence type="ECO:0000256" key="2">
    <source>
        <dbReference type="ARBA" id="ARBA00009765"/>
    </source>
</evidence>
<evidence type="ECO:0000256" key="7">
    <source>
        <dbReference type="ARBA" id="ARBA00023136"/>
    </source>
</evidence>
<dbReference type="GO" id="GO:0015095">
    <property type="term" value="F:magnesium ion transmembrane transporter activity"/>
    <property type="evidence" value="ECO:0007669"/>
    <property type="project" value="UniProtKB-UniRule"/>
</dbReference>
<protein>
    <recommendedName>
        <fullName evidence="8">Magnesium transport protein CorA</fullName>
    </recommendedName>
</protein>
<comment type="subcellular location">
    <subcellularLocation>
        <location evidence="1">Cell membrane</location>
        <topology evidence="1">Multi-pass membrane protein</topology>
    </subcellularLocation>
    <subcellularLocation>
        <location evidence="8">Membrane</location>
        <topology evidence="8">Multi-pass membrane protein</topology>
    </subcellularLocation>
</comment>
<keyword evidence="8" id="KW-0460">Magnesium</keyword>
<accession>A0A0F7KG42</accession>
<comment type="similarity">
    <text evidence="2 8">Belongs to the CorA metal ion transporter (MIT) (TC 1.A.35) family.</text>
</comment>
<dbReference type="Proteomes" id="UP000034156">
    <property type="component" value="Chromosome"/>
</dbReference>
<gene>
    <name evidence="8" type="primary">corA</name>
    <name evidence="9" type="ORF">AAW31_03515</name>
    <name evidence="10" type="ORF">BCL69_107011</name>
</gene>
<dbReference type="GO" id="GO:0000287">
    <property type="term" value="F:magnesium ion binding"/>
    <property type="evidence" value="ECO:0007669"/>
    <property type="project" value="TreeGrafter"/>
</dbReference>
<reference evidence="10 12" key="3">
    <citation type="submission" date="2019-07" db="EMBL/GenBank/DDBJ databases">
        <title>Active sludge and wastewater microbial communities from Klosterneuburg, Austria.</title>
        <authorList>
            <person name="Wagner M."/>
        </authorList>
    </citation>
    <scope>NUCLEOTIDE SEQUENCE [LARGE SCALE GENOMIC DNA]</scope>
    <source>
        <strain evidence="10 12">Nm2</strain>
    </source>
</reference>
<dbReference type="CDD" id="cd12828">
    <property type="entry name" value="TmCorA-like_1"/>
    <property type="match status" value="1"/>
</dbReference>
<dbReference type="AlphaFoldDB" id="A0A0F7KG42"/>